<dbReference type="Gene3D" id="1.10.10.60">
    <property type="entry name" value="Homeodomain-like"/>
    <property type="match status" value="2"/>
</dbReference>
<dbReference type="InterPro" id="IPR014710">
    <property type="entry name" value="RmlC-like_jellyroll"/>
</dbReference>
<dbReference type="PANTHER" id="PTHR11019">
    <property type="entry name" value="HTH-TYPE TRANSCRIPTIONAL REGULATOR NIMR"/>
    <property type="match status" value="1"/>
</dbReference>
<dbReference type="Proteomes" id="UP001177080">
    <property type="component" value="Unassembled WGS sequence"/>
</dbReference>
<dbReference type="Gene3D" id="2.60.120.10">
    <property type="entry name" value="Jelly Rolls"/>
    <property type="match status" value="1"/>
</dbReference>
<evidence type="ECO:0000313" key="6">
    <source>
        <dbReference type="Proteomes" id="UP001177080"/>
    </source>
</evidence>
<keyword evidence="2" id="KW-0238">DNA-binding</keyword>
<dbReference type="InterPro" id="IPR003313">
    <property type="entry name" value="AraC-bd"/>
</dbReference>
<dbReference type="PANTHER" id="PTHR11019:SF159">
    <property type="entry name" value="TRANSCRIPTIONAL REGULATOR-RELATED"/>
    <property type="match status" value="1"/>
</dbReference>
<reference evidence="5" key="1">
    <citation type="submission" date="2022-04" db="EMBL/GenBank/DDBJ databases">
        <title>Shinella lacus sp. nov., a novel member of the genus Shinella from water.</title>
        <authorList>
            <person name="Deng Y."/>
        </authorList>
    </citation>
    <scope>NUCLEOTIDE SEQUENCE</scope>
    <source>
        <strain evidence="5">JCM 31239</strain>
    </source>
</reference>
<evidence type="ECO:0000256" key="3">
    <source>
        <dbReference type="ARBA" id="ARBA00023163"/>
    </source>
</evidence>
<dbReference type="SMART" id="SM00342">
    <property type="entry name" value="HTH_ARAC"/>
    <property type="match status" value="1"/>
</dbReference>
<evidence type="ECO:0000256" key="2">
    <source>
        <dbReference type="ARBA" id="ARBA00023125"/>
    </source>
</evidence>
<comment type="caution">
    <text evidence="5">The sequence shown here is derived from an EMBL/GenBank/DDBJ whole genome shotgun (WGS) entry which is preliminary data.</text>
</comment>
<dbReference type="EMBL" id="WHSC02000010">
    <property type="protein sequence ID" value="MDO6124058.1"/>
    <property type="molecule type" value="Genomic_DNA"/>
</dbReference>
<organism evidence="5 6">
    <name type="scientific">Shinella curvata</name>
    <dbReference type="NCBI Taxonomy" id="1817964"/>
    <lineage>
        <taxon>Bacteria</taxon>
        <taxon>Pseudomonadati</taxon>
        <taxon>Pseudomonadota</taxon>
        <taxon>Alphaproteobacteria</taxon>
        <taxon>Hyphomicrobiales</taxon>
        <taxon>Rhizobiaceae</taxon>
        <taxon>Shinella</taxon>
    </lineage>
</organism>
<keyword evidence="6" id="KW-1185">Reference proteome</keyword>
<gene>
    <name evidence="5" type="ORF">GB928_022930</name>
</gene>
<proteinExistence type="predicted"/>
<evidence type="ECO:0000259" key="4">
    <source>
        <dbReference type="PROSITE" id="PS01124"/>
    </source>
</evidence>
<dbReference type="CDD" id="cd06124">
    <property type="entry name" value="cupin_NimR-like_N"/>
    <property type="match status" value="1"/>
</dbReference>
<sequence length="330" mass="36780">MEKLTPARLKALDDDHLRNLSRMEQSNEDVLVHSSDIPGGYTVPPHRHRRTQFLCVFAGVVLVETNRGRWMIPPGHALLIPRGLEHSVDMVSDVSMRSVYIYSPEGRAASLEPTVLEVTDLARQLIAEALKKGDDNGRTDLARQLIAEALKKGDDNGRTDLARQLIAEALKKGDDNGRTDLARQLIAEALKKGDDNGRTELVMALLLDEIGRLEERRLGLPFPASGRLAGLCRDFVETPSPAAKIDDWAKRLNMSRRTFTRFFREEMGISFVTWRQQACLFACLPRLAAGEPVTRVALDAGYESVPAFTTMFKRMLGTSPRAYLTSRKAA</sequence>
<dbReference type="Pfam" id="PF02311">
    <property type="entry name" value="AraC_binding"/>
    <property type="match status" value="1"/>
</dbReference>
<dbReference type="SUPFAM" id="SSF46689">
    <property type="entry name" value="Homeodomain-like"/>
    <property type="match status" value="1"/>
</dbReference>
<dbReference type="SUPFAM" id="SSF51182">
    <property type="entry name" value="RmlC-like cupins"/>
    <property type="match status" value="1"/>
</dbReference>
<dbReference type="InterPro" id="IPR011051">
    <property type="entry name" value="RmlC_Cupin_sf"/>
</dbReference>
<name>A0ABT8XK28_9HYPH</name>
<keyword evidence="3" id="KW-0804">Transcription</keyword>
<accession>A0ABT8XK28</accession>
<dbReference type="InterPro" id="IPR009057">
    <property type="entry name" value="Homeodomain-like_sf"/>
</dbReference>
<protein>
    <submittedName>
        <fullName evidence="5">Helix-turn-helix transcriptional regulator</fullName>
    </submittedName>
</protein>
<dbReference type="InterPro" id="IPR018060">
    <property type="entry name" value="HTH_AraC"/>
</dbReference>
<keyword evidence="1" id="KW-0805">Transcription regulation</keyword>
<dbReference type="RefSeq" id="WP_303278455.1">
    <property type="nucleotide sequence ID" value="NZ_WHSC02000010.1"/>
</dbReference>
<feature type="domain" description="HTH araC/xylS-type" evidence="4">
    <location>
        <begin position="226"/>
        <end position="326"/>
    </location>
</feature>
<evidence type="ECO:0000313" key="5">
    <source>
        <dbReference type="EMBL" id="MDO6124058.1"/>
    </source>
</evidence>
<dbReference type="Pfam" id="PF12833">
    <property type="entry name" value="HTH_18"/>
    <property type="match status" value="1"/>
</dbReference>
<evidence type="ECO:0000256" key="1">
    <source>
        <dbReference type="ARBA" id="ARBA00023015"/>
    </source>
</evidence>
<dbReference type="PROSITE" id="PS01124">
    <property type="entry name" value="HTH_ARAC_FAMILY_2"/>
    <property type="match status" value="1"/>
</dbReference>